<dbReference type="Proteomes" id="UP001221757">
    <property type="component" value="Unassembled WGS sequence"/>
</dbReference>
<dbReference type="PROSITE" id="PS50865">
    <property type="entry name" value="ZF_MYND_2"/>
    <property type="match status" value="1"/>
</dbReference>
<accession>A0AAD7GR46</accession>
<keyword evidence="2 4" id="KW-0863">Zinc-finger</keyword>
<name>A0AAD7GR46_MYCRO</name>
<evidence type="ECO:0000313" key="8">
    <source>
        <dbReference type="Proteomes" id="UP001221757"/>
    </source>
</evidence>
<dbReference type="Pfam" id="PF01753">
    <property type="entry name" value="zf-MYND"/>
    <property type="match status" value="1"/>
</dbReference>
<evidence type="ECO:0000256" key="2">
    <source>
        <dbReference type="ARBA" id="ARBA00022771"/>
    </source>
</evidence>
<protein>
    <recommendedName>
        <fullName evidence="6">MYND-type domain-containing protein</fullName>
    </recommendedName>
</protein>
<evidence type="ECO:0000259" key="6">
    <source>
        <dbReference type="PROSITE" id="PS50865"/>
    </source>
</evidence>
<keyword evidence="3" id="KW-0862">Zinc</keyword>
<dbReference type="AlphaFoldDB" id="A0AAD7GR46"/>
<evidence type="ECO:0000313" key="7">
    <source>
        <dbReference type="EMBL" id="KAJ7701883.1"/>
    </source>
</evidence>
<dbReference type="SUPFAM" id="SSF144232">
    <property type="entry name" value="HIT/MYND zinc finger-like"/>
    <property type="match status" value="1"/>
</dbReference>
<organism evidence="7 8">
    <name type="scientific">Mycena rosella</name>
    <name type="common">Pink bonnet</name>
    <name type="synonym">Agaricus rosellus</name>
    <dbReference type="NCBI Taxonomy" id="1033263"/>
    <lineage>
        <taxon>Eukaryota</taxon>
        <taxon>Fungi</taxon>
        <taxon>Dikarya</taxon>
        <taxon>Basidiomycota</taxon>
        <taxon>Agaricomycotina</taxon>
        <taxon>Agaricomycetes</taxon>
        <taxon>Agaricomycetidae</taxon>
        <taxon>Agaricales</taxon>
        <taxon>Marasmiineae</taxon>
        <taxon>Mycenaceae</taxon>
        <taxon>Mycena</taxon>
    </lineage>
</organism>
<dbReference type="EMBL" id="JARKIE010000016">
    <property type="protein sequence ID" value="KAJ7701883.1"/>
    <property type="molecule type" value="Genomic_DNA"/>
</dbReference>
<dbReference type="Pfam" id="PF14737">
    <property type="entry name" value="DUF4470"/>
    <property type="match status" value="1"/>
</dbReference>
<dbReference type="GO" id="GO:0000981">
    <property type="term" value="F:DNA-binding transcription factor activity, RNA polymerase II-specific"/>
    <property type="evidence" value="ECO:0007669"/>
    <property type="project" value="TreeGrafter"/>
</dbReference>
<dbReference type="InterPro" id="IPR002893">
    <property type="entry name" value="Znf_MYND"/>
</dbReference>
<dbReference type="InterPro" id="IPR027974">
    <property type="entry name" value="DUF4470"/>
</dbReference>
<sequence length="1177" mass="131935">MALPLFWPGRYLFYPIGNTSAITFTRDLAPETDGNILLLGCGDPRNILYTIFCEPEHLNRTLDFTCCDMDPAVLARNVILLTLVADNQTSPAIVWNIFFHMRLDAASLAVLVSHCRKLLDISATLKQWRSSAYSHFIRMCTEYTLSELRRHWSLYEAMPNLPSQRTSAIESKFSERSRYAGTPEVSEASTMSSARSAGPLITRALEVCAKQFEKYWKAGGSFTSVDEARESKLLNPTFVYSLGGEGCSVHYSSDPIHSFHLASVLGNGKREPTVNDIVAAAKTEFEGWCSSFHKSVVASAPTRTIPTIRFFVGEATAVCHSLRTYATTGALTARIPVAKWNAHLISLDQSEYLAGGAPTTFNVIDTSNLDDHIGFLNVIIASVPLLPVPLQPFVLYTESLLFRNRDATKEFAECLHTELSTFGHLVGICPVDYLAGFSSRSNVHELIVHRAQRQETNQFHRVTTWKSPSSANDFGPYDEEKQLLPIFDSEQLGTRLYDMYQQLFEKEKPSYFAQLDPKDLRRAVSASNLVNEVRETFVLFLKLVRDRLEIPEPRWSATMERFLTLFEQEREDPEDRFHRYDFYTCCHLHGVHTHKIFNFDVPKVGPMVEWDRIPSLVRIILIVPRAKLGLLENNSESIGTPLLQCEFKGTGRRTQDIFTSVHAAYGTTIPAGSRAHPRVVFNEDPKGRAGTSPLIATFIVPTQLLTVDTIDKIQVSFAMRGTAGVSWELTKKLGSEFPLFTADLIDNTHVYVLPEEPFPAARPQDLRPSVASRPGRTTPKIPQIGSAGPLMVEMDEECELISRLICRISVESQGAKHCFGSGANPRISQTSACIMELSIGNNTQILKFPFPIIGSQNVLRLARKSLYIEIVVPISGAFRSDGMKLNPFPVVGENLAFAPWSLHRLNLPSLPILDTGASDVQKWLKPHLAWMLSARERKLTKTHENDALALVKDTIHTIFHHASGISGGPLRRVFALRDKPSTECDTIIFISDVKYDLASHTMICDGYVLPLTPARMSTIRGEFGKLIQEGNIFNVGVYGNEMRAWKQLLPAFAERCRSWKHTNHCEYAAQTKVPLSDDMHFDPLCSCGRGKNSEGMKKVELWSKFAPLVTQIAMSPLFAVSYLEPVARDLEAGKCCVCRGRGKPKMMKCSRCQKVRYCSKDCQRKNWESHKAKCKTI</sequence>
<dbReference type="InterPro" id="IPR024119">
    <property type="entry name" value="TF_DEAF-1"/>
</dbReference>
<gene>
    <name evidence="7" type="ORF">B0H17DRAFT_1004789</name>
</gene>
<dbReference type="PANTHER" id="PTHR10237">
    <property type="entry name" value="DEFORMED EPIDERMAL AUTOREGULATORY FACTOR 1 HOMOLOG SUPPRESSIN"/>
    <property type="match status" value="1"/>
</dbReference>
<reference evidence="7" key="1">
    <citation type="submission" date="2023-03" db="EMBL/GenBank/DDBJ databases">
        <title>Massive genome expansion in bonnet fungi (Mycena s.s.) driven by repeated elements and novel gene families across ecological guilds.</title>
        <authorList>
            <consortium name="Lawrence Berkeley National Laboratory"/>
            <person name="Harder C.B."/>
            <person name="Miyauchi S."/>
            <person name="Viragh M."/>
            <person name="Kuo A."/>
            <person name="Thoen E."/>
            <person name="Andreopoulos B."/>
            <person name="Lu D."/>
            <person name="Skrede I."/>
            <person name="Drula E."/>
            <person name="Henrissat B."/>
            <person name="Morin E."/>
            <person name="Kohler A."/>
            <person name="Barry K."/>
            <person name="LaButti K."/>
            <person name="Morin E."/>
            <person name="Salamov A."/>
            <person name="Lipzen A."/>
            <person name="Mereny Z."/>
            <person name="Hegedus B."/>
            <person name="Baldrian P."/>
            <person name="Stursova M."/>
            <person name="Weitz H."/>
            <person name="Taylor A."/>
            <person name="Grigoriev I.V."/>
            <person name="Nagy L.G."/>
            <person name="Martin F."/>
            <person name="Kauserud H."/>
        </authorList>
    </citation>
    <scope>NUCLEOTIDE SEQUENCE</scope>
    <source>
        <strain evidence="7">CBHHK067</strain>
    </source>
</reference>
<dbReference type="GO" id="GO:0005634">
    <property type="term" value="C:nucleus"/>
    <property type="evidence" value="ECO:0007669"/>
    <property type="project" value="TreeGrafter"/>
</dbReference>
<keyword evidence="1" id="KW-0479">Metal-binding</keyword>
<evidence type="ECO:0000256" key="1">
    <source>
        <dbReference type="ARBA" id="ARBA00022723"/>
    </source>
</evidence>
<evidence type="ECO:0000256" key="4">
    <source>
        <dbReference type="PROSITE-ProRule" id="PRU00134"/>
    </source>
</evidence>
<proteinExistence type="predicted"/>
<keyword evidence="8" id="KW-1185">Reference proteome</keyword>
<dbReference type="Gene3D" id="6.10.140.2220">
    <property type="match status" value="1"/>
</dbReference>
<dbReference type="PANTHER" id="PTHR10237:SF14">
    <property type="entry name" value="MYND-TYPE DOMAIN-CONTAINING PROTEIN"/>
    <property type="match status" value="1"/>
</dbReference>
<feature type="region of interest" description="Disordered" evidence="5">
    <location>
        <begin position="762"/>
        <end position="786"/>
    </location>
</feature>
<dbReference type="PROSITE" id="PS01360">
    <property type="entry name" value="ZF_MYND_1"/>
    <property type="match status" value="1"/>
</dbReference>
<evidence type="ECO:0000256" key="3">
    <source>
        <dbReference type="ARBA" id="ARBA00022833"/>
    </source>
</evidence>
<dbReference type="GO" id="GO:0008270">
    <property type="term" value="F:zinc ion binding"/>
    <property type="evidence" value="ECO:0007669"/>
    <property type="project" value="UniProtKB-KW"/>
</dbReference>
<evidence type="ECO:0000256" key="5">
    <source>
        <dbReference type="SAM" id="MobiDB-lite"/>
    </source>
</evidence>
<comment type="caution">
    <text evidence="7">The sequence shown here is derived from an EMBL/GenBank/DDBJ whole genome shotgun (WGS) entry which is preliminary data.</text>
</comment>
<feature type="domain" description="MYND-type" evidence="6">
    <location>
        <begin position="1135"/>
        <end position="1174"/>
    </location>
</feature>